<evidence type="ECO:0000256" key="11">
    <source>
        <dbReference type="ARBA" id="ARBA00023180"/>
    </source>
</evidence>
<evidence type="ECO:0000313" key="19">
    <source>
        <dbReference type="Proteomes" id="UP001208570"/>
    </source>
</evidence>
<feature type="signal peptide" evidence="17">
    <location>
        <begin position="1"/>
        <end position="22"/>
    </location>
</feature>
<dbReference type="GO" id="GO:0046922">
    <property type="term" value="F:peptide-O-fucosyltransferase activity"/>
    <property type="evidence" value="ECO:0007669"/>
    <property type="project" value="UniProtKB-EC"/>
</dbReference>
<keyword evidence="8" id="KW-0256">Endoplasmic reticulum</keyword>
<accession>A0AAD9IXY4</accession>
<keyword evidence="19" id="KW-1185">Reference proteome</keyword>
<keyword evidence="7" id="KW-0808">Transferase</keyword>
<keyword evidence="9" id="KW-0914">Notch signaling pathway</keyword>
<evidence type="ECO:0000256" key="10">
    <source>
        <dbReference type="ARBA" id="ARBA00023157"/>
    </source>
</evidence>
<dbReference type="PANTHER" id="PTHR21420">
    <property type="entry name" value="GDP-FUCOSE PROTEIN O-FUCOSYLTRANSFERASE 1"/>
    <property type="match status" value="1"/>
</dbReference>
<comment type="catalytic activity">
    <reaction evidence="15">
        <text>L-threonyl-[protein] + GDP-beta-L-fucose = 3-O-(alpha-L-fucosyl)-L-threonyl-[protein] + GDP + H(+)</text>
        <dbReference type="Rhea" id="RHEA:70491"/>
        <dbReference type="Rhea" id="RHEA-COMP:11060"/>
        <dbReference type="Rhea" id="RHEA-COMP:17915"/>
        <dbReference type="ChEBI" id="CHEBI:15378"/>
        <dbReference type="ChEBI" id="CHEBI:30013"/>
        <dbReference type="ChEBI" id="CHEBI:57273"/>
        <dbReference type="ChEBI" id="CHEBI:58189"/>
        <dbReference type="ChEBI" id="CHEBI:189631"/>
        <dbReference type="EC" id="2.4.1.221"/>
    </reaction>
    <physiologicalReaction direction="left-to-right" evidence="15">
        <dbReference type="Rhea" id="RHEA:70492"/>
    </physiologicalReaction>
</comment>
<comment type="subcellular location">
    <subcellularLocation>
        <location evidence="1">Endoplasmic reticulum</location>
    </subcellularLocation>
</comment>
<dbReference type="GO" id="GO:0007219">
    <property type="term" value="P:Notch signaling pathway"/>
    <property type="evidence" value="ECO:0007669"/>
    <property type="project" value="UniProtKB-KW"/>
</dbReference>
<dbReference type="EMBL" id="JAODUP010000889">
    <property type="protein sequence ID" value="KAK2142992.1"/>
    <property type="molecule type" value="Genomic_DNA"/>
</dbReference>
<dbReference type="Pfam" id="PF10250">
    <property type="entry name" value="O-FucT"/>
    <property type="match status" value="1"/>
</dbReference>
<evidence type="ECO:0000256" key="5">
    <source>
        <dbReference type="ARBA" id="ARBA00021745"/>
    </source>
</evidence>
<feature type="chain" id="PRO_5041928951" description="GDP-fucose protein O-fucosyltransferase 1" evidence="17">
    <location>
        <begin position="23"/>
        <end position="381"/>
    </location>
</feature>
<sequence length="381" mass="44063">MFCLNPILQVLLTCLACYMSVASDLELDPNGYILYCPCMGRFGNQAEHFLGVLAFAHGLNKTLVLPPWVEYRPGQRESVQVPFDTYFKVEPLQQYHRVMLMEEFMRDLAPTIWPPGSRTAFCYKSRHNSEVTCNAKEGNPFGPFWNTFNIDFDESAFYGPLHYDTHDEVNAENWAKKFPVSKYYVMAFSGAPASFPVREEHIDLQKYLIWSDNINNKAESFIRENFGNDEFLGLHFRNGEDWKRACEHVIPSERRNMFASAQCLGYYLDHGQLTKELCYPHEKTILKQIKEEVKKRKVKAIFVATDSDDMKAKIMKITKKKVKVVKYEPASPHIDLAILGKADYHIGNCVSTFSAFAVRERRINDKPVSFWAFPDMSHDEL</sequence>
<keyword evidence="11" id="KW-0325">Glycoprotein</keyword>
<evidence type="ECO:0000256" key="1">
    <source>
        <dbReference type="ARBA" id="ARBA00004240"/>
    </source>
</evidence>
<proteinExistence type="inferred from homology"/>
<dbReference type="Gene3D" id="3.40.50.11350">
    <property type="match status" value="1"/>
</dbReference>
<dbReference type="GO" id="GO:0006004">
    <property type="term" value="P:fucose metabolic process"/>
    <property type="evidence" value="ECO:0007669"/>
    <property type="project" value="UniProtKB-KW"/>
</dbReference>
<evidence type="ECO:0000256" key="16">
    <source>
        <dbReference type="ARBA" id="ARBA00048647"/>
    </source>
</evidence>
<evidence type="ECO:0000256" key="4">
    <source>
        <dbReference type="ARBA" id="ARBA00012196"/>
    </source>
</evidence>
<dbReference type="PANTHER" id="PTHR21420:SF10">
    <property type="entry name" value="GDP-FUCOSE PROTEIN O-FUCOSYLTRANSFERASE 1"/>
    <property type="match status" value="1"/>
</dbReference>
<dbReference type="CDD" id="cd11302">
    <property type="entry name" value="O-FucT-1"/>
    <property type="match status" value="1"/>
</dbReference>
<dbReference type="Gene3D" id="3.40.50.11340">
    <property type="match status" value="1"/>
</dbReference>
<evidence type="ECO:0000256" key="12">
    <source>
        <dbReference type="ARBA" id="ARBA00023253"/>
    </source>
</evidence>
<evidence type="ECO:0000256" key="7">
    <source>
        <dbReference type="ARBA" id="ARBA00022679"/>
    </source>
</evidence>
<evidence type="ECO:0000256" key="13">
    <source>
        <dbReference type="ARBA" id="ARBA00023277"/>
    </source>
</evidence>
<keyword evidence="10" id="KW-1015">Disulfide bond</keyword>
<dbReference type="EC" id="2.4.1.221" evidence="4"/>
<dbReference type="InterPro" id="IPR039922">
    <property type="entry name" value="POFUT1"/>
</dbReference>
<comment type="catalytic activity">
    <reaction evidence="16">
        <text>L-seryl-[protein] + GDP-beta-L-fucose = 3-O-(alpha-L-fucosyl)-L-seryl-[protein] + GDP + H(+)</text>
        <dbReference type="Rhea" id="RHEA:63644"/>
        <dbReference type="Rhea" id="RHEA-COMP:9863"/>
        <dbReference type="Rhea" id="RHEA-COMP:17914"/>
        <dbReference type="ChEBI" id="CHEBI:15378"/>
        <dbReference type="ChEBI" id="CHEBI:29999"/>
        <dbReference type="ChEBI" id="CHEBI:57273"/>
        <dbReference type="ChEBI" id="CHEBI:58189"/>
        <dbReference type="ChEBI" id="CHEBI:189632"/>
        <dbReference type="EC" id="2.4.1.221"/>
    </reaction>
    <physiologicalReaction direction="left-to-right" evidence="16">
        <dbReference type="Rhea" id="RHEA:63645"/>
    </physiologicalReaction>
</comment>
<evidence type="ECO:0000256" key="14">
    <source>
        <dbReference type="ARBA" id="ARBA00033080"/>
    </source>
</evidence>
<dbReference type="InterPro" id="IPR019378">
    <property type="entry name" value="GDP-Fuc_O-FucTrfase"/>
</dbReference>
<evidence type="ECO:0000256" key="2">
    <source>
        <dbReference type="ARBA" id="ARBA00004922"/>
    </source>
</evidence>
<dbReference type="GO" id="GO:0005783">
    <property type="term" value="C:endoplasmic reticulum"/>
    <property type="evidence" value="ECO:0007669"/>
    <property type="project" value="UniProtKB-SubCell"/>
</dbReference>
<protein>
    <recommendedName>
        <fullName evidence="5">GDP-fucose protein O-fucosyltransferase 1</fullName>
        <ecNumber evidence="4">2.4.1.221</ecNumber>
    </recommendedName>
    <alternativeName>
        <fullName evidence="14">Peptide-O-fucosyltransferase 1</fullName>
    </alternativeName>
</protein>
<evidence type="ECO:0000256" key="3">
    <source>
        <dbReference type="ARBA" id="ARBA00010626"/>
    </source>
</evidence>
<keyword evidence="12" id="KW-0294">Fucose metabolism</keyword>
<dbReference type="Proteomes" id="UP001208570">
    <property type="component" value="Unassembled WGS sequence"/>
</dbReference>
<evidence type="ECO:0000256" key="9">
    <source>
        <dbReference type="ARBA" id="ARBA00022976"/>
    </source>
</evidence>
<keyword evidence="6" id="KW-0328">Glycosyltransferase</keyword>
<comment type="similarity">
    <text evidence="3">Belongs to the glycosyltransferase 65 family.</text>
</comment>
<comment type="caution">
    <text evidence="18">The sequence shown here is derived from an EMBL/GenBank/DDBJ whole genome shotgun (WGS) entry which is preliminary data.</text>
</comment>
<keyword evidence="13" id="KW-0119">Carbohydrate metabolism</keyword>
<evidence type="ECO:0000313" key="18">
    <source>
        <dbReference type="EMBL" id="KAK2142992.1"/>
    </source>
</evidence>
<name>A0AAD9IXY4_9ANNE</name>
<evidence type="ECO:0000256" key="8">
    <source>
        <dbReference type="ARBA" id="ARBA00022824"/>
    </source>
</evidence>
<comment type="pathway">
    <text evidence="2">Protein modification; protein glycosylation.</text>
</comment>
<dbReference type="AlphaFoldDB" id="A0AAD9IXY4"/>
<reference evidence="18" key="1">
    <citation type="journal article" date="2023" name="Mol. Biol. Evol.">
        <title>Third-Generation Sequencing Reveals the Adaptive Role of the Epigenome in Three Deep-Sea Polychaetes.</title>
        <authorList>
            <person name="Perez M."/>
            <person name="Aroh O."/>
            <person name="Sun Y."/>
            <person name="Lan Y."/>
            <person name="Juniper S.K."/>
            <person name="Young C.R."/>
            <person name="Angers B."/>
            <person name="Qian P.Y."/>
        </authorList>
    </citation>
    <scope>NUCLEOTIDE SEQUENCE</scope>
    <source>
        <strain evidence="18">P08H-3</strain>
    </source>
</reference>
<keyword evidence="17" id="KW-0732">Signal</keyword>
<gene>
    <name evidence="18" type="ORF">LSH36_889g00058</name>
</gene>
<evidence type="ECO:0000256" key="6">
    <source>
        <dbReference type="ARBA" id="ARBA00022676"/>
    </source>
</evidence>
<organism evidence="18 19">
    <name type="scientific">Paralvinella palmiformis</name>
    <dbReference type="NCBI Taxonomy" id="53620"/>
    <lineage>
        <taxon>Eukaryota</taxon>
        <taxon>Metazoa</taxon>
        <taxon>Spiralia</taxon>
        <taxon>Lophotrochozoa</taxon>
        <taxon>Annelida</taxon>
        <taxon>Polychaeta</taxon>
        <taxon>Sedentaria</taxon>
        <taxon>Canalipalpata</taxon>
        <taxon>Terebellida</taxon>
        <taxon>Terebelliformia</taxon>
        <taxon>Alvinellidae</taxon>
        <taxon>Paralvinella</taxon>
    </lineage>
</organism>
<evidence type="ECO:0000256" key="17">
    <source>
        <dbReference type="SAM" id="SignalP"/>
    </source>
</evidence>
<evidence type="ECO:0000256" key="15">
    <source>
        <dbReference type="ARBA" id="ARBA00047273"/>
    </source>
</evidence>